<dbReference type="InterPro" id="IPR020846">
    <property type="entry name" value="MFS_dom"/>
</dbReference>
<dbReference type="Pfam" id="PF07690">
    <property type="entry name" value="MFS_1"/>
    <property type="match status" value="1"/>
</dbReference>
<evidence type="ECO:0000256" key="6">
    <source>
        <dbReference type="SAM" id="MobiDB-lite"/>
    </source>
</evidence>
<evidence type="ECO:0000313" key="10">
    <source>
        <dbReference type="Proteomes" id="UP000478008"/>
    </source>
</evidence>
<feature type="transmembrane region" description="Helical" evidence="7">
    <location>
        <begin position="220"/>
        <end position="247"/>
    </location>
</feature>
<feature type="transmembrane region" description="Helical" evidence="7">
    <location>
        <begin position="188"/>
        <end position="208"/>
    </location>
</feature>
<dbReference type="PRINTS" id="PR01036">
    <property type="entry name" value="TCRTETB"/>
</dbReference>
<evidence type="ECO:0000256" key="1">
    <source>
        <dbReference type="ARBA" id="ARBA00004141"/>
    </source>
</evidence>
<feature type="compositionally biased region" description="Basic and acidic residues" evidence="6">
    <location>
        <begin position="64"/>
        <end position="80"/>
    </location>
</feature>
<feature type="transmembrane region" description="Helical" evidence="7">
    <location>
        <begin position="564"/>
        <end position="582"/>
    </location>
</feature>
<feature type="compositionally biased region" description="Polar residues" evidence="6">
    <location>
        <begin position="53"/>
        <end position="63"/>
    </location>
</feature>
<dbReference type="PANTHER" id="PTHR23501">
    <property type="entry name" value="MAJOR FACILITATOR SUPERFAMILY"/>
    <property type="match status" value="1"/>
</dbReference>
<feature type="transmembrane region" description="Helical" evidence="7">
    <location>
        <begin position="315"/>
        <end position="337"/>
    </location>
</feature>
<evidence type="ECO:0000256" key="5">
    <source>
        <dbReference type="ARBA" id="ARBA00023136"/>
    </source>
</evidence>
<evidence type="ECO:0000256" key="3">
    <source>
        <dbReference type="ARBA" id="ARBA00022692"/>
    </source>
</evidence>
<protein>
    <submittedName>
        <fullName evidence="9">DEBR0S3_11100g1_1</fullName>
    </submittedName>
</protein>
<reference evidence="9 10" key="1">
    <citation type="submission" date="2019-07" db="EMBL/GenBank/DDBJ databases">
        <authorList>
            <person name="Friedrich A."/>
            <person name="Schacherer J."/>
        </authorList>
    </citation>
    <scope>NUCLEOTIDE SEQUENCE [LARGE SCALE GENOMIC DNA]</scope>
</reference>
<evidence type="ECO:0000313" key="9">
    <source>
        <dbReference type="EMBL" id="VUG18445.1"/>
    </source>
</evidence>
<feature type="region of interest" description="Disordered" evidence="6">
    <location>
        <begin position="53"/>
        <end position="80"/>
    </location>
</feature>
<feature type="transmembrane region" description="Helical" evidence="7">
    <location>
        <begin position="253"/>
        <end position="271"/>
    </location>
</feature>
<dbReference type="GO" id="GO:0005886">
    <property type="term" value="C:plasma membrane"/>
    <property type="evidence" value="ECO:0007669"/>
    <property type="project" value="TreeGrafter"/>
</dbReference>
<keyword evidence="4 7" id="KW-1133">Transmembrane helix</keyword>
<evidence type="ECO:0000256" key="7">
    <source>
        <dbReference type="SAM" id="Phobius"/>
    </source>
</evidence>
<dbReference type="Gene3D" id="1.20.1720.10">
    <property type="entry name" value="Multidrug resistance protein D"/>
    <property type="match status" value="1"/>
</dbReference>
<sequence>MNKSSSNIEDGRSLETMDDINGISSVHTKKEKADETDVSRNFMATDKMNVIQSHQTDSSATTSDIEKGTTGKFRESDAGDGTHRGDQIITSKKKLAMCSFALCLCMFLISLDQMITTTVLTTVSDHFGEFDKLTWITAAYVMAMGCFAQFWGRVSINFGRKWVLVVGMAIFEIGSLICALTTSMNMLIAGRALQGVGSSCIESLVMIIASEICSISDRPLLLATMGITFVGSSVLGPLLGGVFSIYLSWRWCFYFNLCCAVIILPLFIFTYHPKPPTTTFHERLRTIDFLDNFLLIASFFLLLLAVSLGQTEPSWGSTSVICCFAVGVPLLVAFCIWNFRYSSHPTIPQNVFCNRQILICLGIFIAGFSCLMVAMQFLSVYLQNVIGHNAFHTGLSLLPLALSSCFAAMFSAGLTHRFSHIKIFALISGILLPISLALFTLLQPVEHLGTSIGLQIFLGIAAGVNFQAPMLTALLFAPKDPGSTILTTAMMNFARSIGIAFCSNIAGDIYTASLRYDLRKIASLLDDSSFQITSILSNAEVLKTLTRHDQNLIKTKMTAAIHNVFWMAFGISVFSMFLTFFMSNRKLPKTDEIEESQR</sequence>
<dbReference type="PANTHER" id="PTHR23501:SF198">
    <property type="entry name" value="AZOLE RESISTANCE PROTEIN 1-RELATED"/>
    <property type="match status" value="1"/>
</dbReference>
<feature type="domain" description="Major facilitator superfamily (MFS) profile" evidence="8">
    <location>
        <begin position="98"/>
        <end position="587"/>
    </location>
</feature>
<dbReference type="Proteomes" id="UP000478008">
    <property type="component" value="Unassembled WGS sequence"/>
</dbReference>
<accession>A0A7D9H4T0</accession>
<dbReference type="Gene3D" id="1.20.1250.20">
    <property type="entry name" value="MFS general substrate transporter like domains"/>
    <property type="match status" value="1"/>
</dbReference>
<keyword evidence="3 7" id="KW-0812">Transmembrane</keyword>
<comment type="subcellular location">
    <subcellularLocation>
        <location evidence="1">Membrane</location>
        <topology evidence="1">Multi-pass membrane protein</topology>
    </subcellularLocation>
</comment>
<comment type="similarity">
    <text evidence="2">Belongs to the major facilitator superfamily.</text>
</comment>
<feature type="transmembrane region" description="Helical" evidence="7">
    <location>
        <begin position="95"/>
        <end position="113"/>
    </location>
</feature>
<proteinExistence type="inferred from homology"/>
<dbReference type="InterPro" id="IPR011701">
    <property type="entry name" value="MFS"/>
</dbReference>
<feature type="region of interest" description="Disordered" evidence="6">
    <location>
        <begin position="1"/>
        <end position="39"/>
    </location>
</feature>
<feature type="transmembrane region" description="Helical" evidence="7">
    <location>
        <begin position="292"/>
        <end position="309"/>
    </location>
</feature>
<dbReference type="GO" id="GO:0022857">
    <property type="term" value="F:transmembrane transporter activity"/>
    <property type="evidence" value="ECO:0007669"/>
    <property type="project" value="InterPro"/>
</dbReference>
<feature type="transmembrane region" description="Helical" evidence="7">
    <location>
        <begin position="133"/>
        <end position="151"/>
    </location>
</feature>
<feature type="transmembrane region" description="Helical" evidence="7">
    <location>
        <begin position="357"/>
        <end position="378"/>
    </location>
</feature>
<dbReference type="SUPFAM" id="SSF103473">
    <property type="entry name" value="MFS general substrate transporter"/>
    <property type="match status" value="1"/>
</dbReference>
<feature type="transmembrane region" description="Helical" evidence="7">
    <location>
        <begin position="390"/>
        <end position="411"/>
    </location>
</feature>
<evidence type="ECO:0000259" key="8">
    <source>
        <dbReference type="PROSITE" id="PS50850"/>
    </source>
</evidence>
<gene>
    <name evidence="9" type="ORF">DEBR0S3_11100G</name>
</gene>
<dbReference type="PROSITE" id="PS50850">
    <property type="entry name" value="MFS"/>
    <property type="match status" value="1"/>
</dbReference>
<keyword evidence="10" id="KW-1185">Reference proteome</keyword>
<feature type="transmembrane region" description="Helical" evidence="7">
    <location>
        <begin position="454"/>
        <end position="477"/>
    </location>
</feature>
<keyword evidence="5 7" id="KW-0472">Membrane</keyword>
<dbReference type="EMBL" id="CABFWN010000003">
    <property type="protein sequence ID" value="VUG18445.1"/>
    <property type="molecule type" value="Genomic_DNA"/>
</dbReference>
<feature type="transmembrane region" description="Helical" evidence="7">
    <location>
        <begin position="423"/>
        <end position="442"/>
    </location>
</feature>
<evidence type="ECO:0000256" key="2">
    <source>
        <dbReference type="ARBA" id="ARBA00008335"/>
    </source>
</evidence>
<organism evidence="9 10">
    <name type="scientific">Dekkera bruxellensis</name>
    <name type="common">Brettanomyces custersii</name>
    <dbReference type="NCBI Taxonomy" id="5007"/>
    <lineage>
        <taxon>Eukaryota</taxon>
        <taxon>Fungi</taxon>
        <taxon>Dikarya</taxon>
        <taxon>Ascomycota</taxon>
        <taxon>Saccharomycotina</taxon>
        <taxon>Pichiomycetes</taxon>
        <taxon>Pichiales</taxon>
        <taxon>Pichiaceae</taxon>
        <taxon>Brettanomyces</taxon>
    </lineage>
</organism>
<evidence type="ECO:0000256" key="4">
    <source>
        <dbReference type="ARBA" id="ARBA00022989"/>
    </source>
</evidence>
<name>A0A7D9H4T0_DEKBR</name>
<feature type="transmembrane region" description="Helical" evidence="7">
    <location>
        <begin position="163"/>
        <end position="182"/>
    </location>
</feature>
<dbReference type="AlphaFoldDB" id="A0A7D9H4T0"/>
<dbReference type="InterPro" id="IPR036259">
    <property type="entry name" value="MFS_trans_sf"/>
</dbReference>